<dbReference type="EMBL" id="UINC01015908">
    <property type="protein sequence ID" value="SVA66638.1"/>
    <property type="molecule type" value="Genomic_DNA"/>
</dbReference>
<dbReference type="InterPro" id="IPR029055">
    <property type="entry name" value="Ntn_hydrolases_N"/>
</dbReference>
<organism evidence="1">
    <name type="scientific">marine metagenome</name>
    <dbReference type="NCBI Taxonomy" id="408172"/>
    <lineage>
        <taxon>unclassified sequences</taxon>
        <taxon>metagenomes</taxon>
        <taxon>ecological metagenomes</taxon>
    </lineage>
</organism>
<sequence length="71" mass="7465">MIIVGSTNADVGIQQGMDILKNGGSAMDAVEATIRLVEDNPDDHTVGYNSYPNILGDLQLDASIMDGATLE</sequence>
<accession>A0A381XPL4</accession>
<dbReference type="Pfam" id="PF01112">
    <property type="entry name" value="Asparaginase_2"/>
    <property type="match status" value="1"/>
</dbReference>
<dbReference type="SUPFAM" id="SSF56235">
    <property type="entry name" value="N-terminal nucleophile aminohydrolases (Ntn hydrolases)"/>
    <property type="match status" value="1"/>
</dbReference>
<protein>
    <recommendedName>
        <fullName evidence="2">Asparaginase</fullName>
    </recommendedName>
</protein>
<dbReference type="GO" id="GO:0016787">
    <property type="term" value="F:hydrolase activity"/>
    <property type="evidence" value="ECO:0007669"/>
    <property type="project" value="InterPro"/>
</dbReference>
<proteinExistence type="predicted"/>
<dbReference type="AlphaFoldDB" id="A0A381XPL4"/>
<reference evidence="1" key="1">
    <citation type="submission" date="2018-05" db="EMBL/GenBank/DDBJ databases">
        <authorList>
            <person name="Lanie J.A."/>
            <person name="Ng W.-L."/>
            <person name="Kazmierczak K.M."/>
            <person name="Andrzejewski T.M."/>
            <person name="Davidsen T.M."/>
            <person name="Wayne K.J."/>
            <person name="Tettelin H."/>
            <person name="Glass J.I."/>
            <person name="Rusch D."/>
            <person name="Podicherti R."/>
            <person name="Tsui H.-C.T."/>
            <person name="Winkler M.E."/>
        </authorList>
    </citation>
    <scope>NUCLEOTIDE SEQUENCE</scope>
</reference>
<feature type="non-terminal residue" evidence="1">
    <location>
        <position position="71"/>
    </location>
</feature>
<evidence type="ECO:0008006" key="2">
    <source>
        <dbReference type="Google" id="ProtNLM"/>
    </source>
</evidence>
<evidence type="ECO:0000313" key="1">
    <source>
        <dbReference type="EMBL" id="SVA66638.1"/>
    </source>
</evidence>
<gene>
    <name evidence="1" type="ORF">METZ01_LOCUS119492</name>
</gene>
<dbReference type="InterPro" id="IPR000246">
    <property type="entry name" value="Peptidase_T2"/>
</dbReference>
<name>A0A381XPL4_9ZZZZ</name>